<dbReference type="PANTHER" id="PTHR12534">
    <property type="entry name" value="30S RIBOSOMAL PROTEIN S2 PROKARYOTIC AND ORGANELLAR"/>
    <property type="match status" value="1"/>
</dbReference>
<dbReference type="PANTHER" id="PTHR12534:SF0">
    <property type="entry name" value="SMALL RIBOSOMAL SUBUNIT PROTEIN US2M"/>
    <property type="match status" value="1"/>
</dbReference>
<evidence type="ECO:0000313" key="8">
    <source>
        <dbReference type="EMBL" id="OGF40968.1"/>
    </source>
</evidence>
<organism evidence="8 9">
    <name type="scientific">Candidatus Falkowbacteria bacterium RIFOXYC2_FULL_47_12</name>
    <dbReference type="NCBI Taxonomy" id="1798004"/>
    <lineage>
        <taxon>Bacteria</taxon>
        <taxon>Candidatus Falkowiibacteriota</taxon>
    </lineage>
</organism>
<dbReference type="Proteomes" id="UP000177939">
    <property type="component" value="Unassembled WGS sequence"/>
</dbReference>
<dbReference type="HAMAP" id="MF_00291_B">
    <property type="entry name" value="Ribosomal_uS2_B"/>
    <property type="match status" value="1"/>
</dbReference>
<evidence type="ECO:0000256" key="2">
    <source>
        <dbReference type="ARBA" id="ARBA00022980"/>
    </source>
</evidence>
<dbReference type="AlphaFoldDB" id="A0A1F5TQ47"/>
<dbReference type="EMBL" id="MFGL01000013">
    <property type="protein sequence ID" value="OGF40968.1"/>
    <property type="molecule type" value="Genomic_DNA"/>
</dbReference>
<gene>
    <name evidence="5" type="primary">rpsB</name>
    <name evidence="8" type="ORF">A2477_02550</name>
</gene>
<dbReference type="InterPro" id="IPR005706">
    <property type="entry name" value="Ribosomal_uS2_bac/mit/plastid"/>
</dbReference>
<comment type="caution">
    <text evidence="8">The sequence shown here is derived from an EMBL/GenBank/DDBJ whole genome shotgun (WGS) entry which is preliminary data.</text>
</comment>
<name>A0A1F5TQ47_9BACT</name>
<protein>
    <recommendedName>
        <fullName evidence="4 5">Small ribosomal subunit protein uS2</fullName>
    </recommendedName>
</protein>
<dbReference type="NCBIfam" id="TIGR01011">
    <property type="entry name" value="rpsB_bact"/>
    <property type="match status" value="1"/>
</dbReference>
<dbReference type="PROSITE" id="PS00963">
    <property type="entry name" value="RIBOSOMAL_S2_2"/>
    <property type="match status" value="1"/>
</dbReference>
<reference evidence="8 9" key="1">
    <citation type="journal article" date="2016" name="Nat. Commun.">
        <title>Thousands of microbial genomes shed light on interconnected biogeochemical processes in an aquifer system.</title>
        <authorList>
            <person name="Anantharaman K."/>
            <person name="Brown C.T."/>
            <person name="Hug L.A."/>
            <person name="Sharon I."/>
            <person name="Castelle C.J."/>
            <person name="Probst A.J."/>
            <person name="Thomas B.C."/>
            <person name="Singh A."/>
            <person name="Wilkins M.J."/>
            <person name="Karaoz U."/>
            <person name="Brodie E.L."/>
            <person name="Williams K.H."/>
            <person name="Hubbard S.S."/>
            <person name="Banfield J.F."/>
        </authorList>
    </citation>
    <scope>NUCLEOTIDE SEQUENCE [LARGE SCALE GENOMIC DNA]</scope>
</reference>
<dbReference type="Pfam" id="PF00318">
    <property type="entry name" value="Ribosomal_S2"/>
    <property type="match status" value="1"/>
</dbReference>
<comment type="similarity">
    <text evidence="1 5 6">Belongs to the universal ribosomal protein uS2 family.</text>
</comment>
<accession>A0A1F5TQ47</accession>
<evidence type="ECO:0000256" key="4">
    <source>
        <dbReference type="ARBA" id="ARBA00035256"/>
    </source>
</evidence>
<evidence type="ECO:0000313" key="9">
    <source>
        <dbReference type="Proteomes" id="UP000177939"/>
    </source>
</evidence>
<evidence type="ECO:0000256" key="7">
    <source>
        <dbReference type="SAM" id="MobiDB-lite"/>
    </source>
</evidence>
<keyword evidence="2 5" id="KW-0689">Ribosomal protein</keyword>
<dbReference type="SUPFAM" id="SSF52313">
    <property type="entry name" value="Ribosomal protein S2"/>
    <property type="match status" value="1"/>
</dbReference>
<evidence type="ECO:0000256" key="1">
    <source>
        <dbReference type="ARBA" id="ARBA00006242"/>
    </source>
</evidence>
<sequence length="245" mass="27638">MTLPSLEEMLKCGMHFGHRTSKWHPKMAPFIFGQRAGIHIIDLRKTQELLAEALAFITKMVAENKTVLLVGTKDQVKENLAALAAELDVPYVKNRWVGGTLTNFVIIKRLVKHYTDLKEKKETGKLAKYTKKEQMDFDKEIKKLESRIGGLSNLKKLPDAMFIWDIKHEKTALTEARKKGVPVIAVCDTNVNPEGVKYIIPANDDAIKTIKLLLGLVAEAIREGKKQAAERPKDESKKVKPLAER</sequence>
<dbReference type="Gene3D" id="1.10.287.610">
    <property type="entry name" value="Helix hairpin bin"/>
    <property type="match status" value="1"/>
</dbReference>
<keyword evidence="3 5" id="KW-0687">Ribonucleoprotein</keyword>
<evidence type="ECO:0000256" key="6">
    <source>
        <dbReference type="RuleBase" id="RU003631"/>
    </source>
</evidence>
<dbReference type="Gene3D" id="3.40.50.10490">
    <property type="entry name" value="Glucose-6-phosphate isomerase like protein, domain 1"/>
    <property type="match status" value="1"/>
</dbReference>
<dbReference type="InterPro" id="IPR001865">
    <property type="entry name" value="Ribosomal_uS2"/>
</dbReference>
<dbReference type="CDD" id="cd01425">
    <property type="entry name" value="RPS2"/>
    <property type="match status" value="1"/>
</dbReference>
<dbReference type="PRINTS" id="PR00395">
    <property type="entry name" value="RIBOSOMALS2"/>
</dbReference>
<dbReference type="InterPro" id="IPR018130">
    <property type="entry name" value="Ribosomal_uS2_CS"/>
</dbReference>
<proteinExistence type="inferred from homology"/>
<feature type="region of interest" description="Disordered" evidence="7">
    <location>
        <begin position="224"/>
        <end position="245"/>
    </location>
</feature>
<dbReference type="GO" id="GO:0006412">
    <property type="term" value="P:translation"/>
    <property type="evidence" value="ECO:0007669"/>
    <property type="project" value="UniProtKB-UniRule"/>
</dbReference>
<dbReference type="GO" id="GO:0022627">
    <property type="term" value="C:cytosolic small ribosomal subunit"/>
    <property type="evidence" value="ECO:0007669"/>
    <property type="project" value="TreeGrafter"/>
</dbReference>
<dbReference type="InterPro" id="IPR023591">
    <property type="entry name" value="Ribosomal_uS2_flav_dom_sf"/>
</dbReference>
<evidence type="ECO:0000256" key="5">
    <source>
        <dbReference type="HAMAP-Rule" id="MF_00291"/>
    </source>
</evidence>
<evidence type="ECO:0000256" key="3">
    <source>
        <dbReference type="ARBA" id="ARBA00023274"/>
    </source>
</evidence>
<dbReference type="GO" id="GO:0003735">
    <property type="term" value="F:structural constituent of ribosome"/>
    <property type="evidence" value="ECO:0007669"/>
    <property type="project" value="InterPro"/>
</dbReference>